<evidence type="ECO:0000256" key="2">
    <source>
        <dbReference type="ARBA" id="ARBA00022737"/>
    </source>
</evidence>
<dbReference type="InterPro" id="IPR002885">
    <property type="entry name" value="PPR_rpt"/>
</dbReference>
<comment type="caution">
    <text evidence="4">The sequence shown here is derived from an EMBL/GenBank/DDBJ whole genome shotgun (WGS) entry which is preliminary data.</text>
</comment>
<dbReference type="Pfam" id="PF13041">
    <property type="entry name" value="PPR_2"/>
    <property type="match status" value="2"/>
</dbReference>
<dbReference type="PANTHER" id="PTHR47936:SF1">
    <property type="entry name" value="PENTATRICOPEPTIDE REPEAT-CONTAINING PROTEIN GUN1, CHLOROPLASTIC"/>
    <property type="match status" value="1"/>
</dbReference>
<accession>A0ABR2MJQ2</accession>
<keyword evidence="2" id="KW-0677">Repeat</keyword>
<evidence type="ECO:0000313" key="4">
    <source>
        <dbReference type="EMBL" id="KAK8964226.1"/>
    </source>
</evidence>
<proteinExistence type="inferred from homology"/>
<name>A0ABR2MJQ2_9ASPA</name>
<organism evidence="4 5">
    <name type="scientific">Platanthera guangdongensis</name>
    <dbReference type="NCBI Taxonomy" id="2320717"/>
    <lineage>
        <taxon>Eukaryota</taxon>
        <taxon>Viridiplantae</taxon>
        <taxon>Streptophyta</taxon>
        <taxon>Embryophyta</taxon>
        <taxon>Tracheophyta</taxon>
        <taxon>Spermatophyta</taxon>
        <taxon>Magnoliopsida</taxon>
        <taxon>Liliopsida</taxon>
        <taxon>Asparagales</taxon>
        <taxon>Orchidaceae</taxon>
        <taxon>Orchidoideae</taxon>
        <taxon>Orchideae</taxon>
        <taxon>Orchidinae</taxon>
        <taxon>Platanthera</taxon>
    </lineage>
</organism>
<keyword evidence="5" id="KW-1185">Reference proteome</keyword>
<dbReference type="Gene3D" id="1.25.40.10">
    <property type="entry name" value="Tetratricopeptide repeat domain"/>
    <property type="match status" value="2"/>
</dbReference>
<feature type="repeat" description="PPR" evidence="3">
    <location>
        <begin position="119"/>
        <end position="152"/>
    </location>
</feature>
<dbReference type="PROSITE" id="PS51375">
    <property type="entry name" value="PPR"/>
    <property type="match status" value="2"/>
</dbReference>
<dbReference type="EMBL" id="JBBWWR010000007">
    <property type="protein sequence ID" value="KAK8964226.1"/>
    <property type="molecule type" value="Genomic_DNA"/>
</dbReference>
<gene>
    <name evidence="4" type="ORF">KSP40_PGU004918</name>
</gene>
<reference evidence="4 5" key="1">
    <citation type="journal article" date="2022" name="Nat. Plants">
        <title>Genomes of leafy and leafless Platanthera orchids illuminate the evolution of mycoheterotrophy.</title>
        <authorList>
            <person name="Li M.H."/>
            <person name="Liu K.W."/>
            <person name="Li Z."/>
            <person name="Lu H.C."/>
            <person name="Ye Q.L."/>
            <person name="Zhang D."/>
            <person name="Wang J.Y."/>
            <person name="Li Y.F."/>
            <person name="Zhong Z.M."/>
            <person name="Liu X."/>
            <person name="Yu X."/>
            <person name="Liu D.K."/>
            <person name="Tu X.D."/>
            <person name="Liu B."/>
            <person name="Hao Y."/>
            <person name="Liao X.Y."/>
            <person name="Jiang Y.T."/>
            <person name="Sun W.H."/>
            <person name="Chen J."/>
            <person name="Chen Y.Q."/>
            <person name="Ai Y."/>
            <person name="Zhai J.W."/>
            <person name="Wu S.S."/>
            <person name="Zhou Z."/>
            <person name="Hsiao Y.Y."/>
            <person name="Wu W.L."/>
            <person name="Chen Y.Y."/>
            <person name="Lin Y.F."/>
            <person name="Hsu J.L."/>
            <person name="Li C.Y."/>
            <person name="Wang Z.W."/>
            <person name="Zhao X."/>
            <person name="Zhong W.Y."/>
            <person name="Ma X.K."/>
            <person name="Ma L."/>
            <person name="Huang J."/>
            <person name="Chen G.Z."/>
            <person name="Huang M.Z."/>
            <person name="Huang L."/>
            <person name="Peng D.H."/>
            <person name="Luo Y.B."/>
            <person name="Zou S.Q."/>
            <person name="Chen S.P."/>
            <person name="Lan S."/>
            <person name="Tsai W.C."/>
            <person name="Van de Peer Y."/>
            <person name="Liu Z.J."/>
        </authorList>
    </citation>
    <scope>NUCLEOTIDE SEQUENCE [LARGE SCALE GENOMIC DNA]</scope>
    <source>
        <strain evidence="4">Lor288</strain>
    </source>
</reference>
<protein>
    <recommendedName>
        <fullName evidence="6">Pentatricopeptide repeat-containing protein</fullName>
    </recommendedName>
</protein>
<feature type="repeat" description="PPR" evidence="3">
    <location>
        <begin position="84"/>
        <end position="118"/>
    </location>
</feature>
<sequence>MDEVFELLEEMDKKGIKATSLTYNTVVNGLCKSGRTRKADEISRNYFGDNFTFSTLLHGYMKEKDERGVIDSKRRLEQCGITLDLVTVNVLIKALFSVGMVDDACSLFEQMPERGLTADSITYCTMVDGYCKLGMADRALQIFIEYKRNPVL</sequence>
<dbReference type="PANTHER" id="PTHR47936">
    <property type="entry name" value="PPR_LONG DOMAIN-CONTAINING PROTEIN"/>
    <property type="match status" value="1"/>
</dbReference>
<dbReference type="NCBIfam" id="TIGR00756">
    <property type="entry name" value="PPR"/>
    <property type="match status" value="3"/>
</dbReference>
<evidence type="ECO:0000256" key="1">
    <source>
        <dbReference type="ARBA" id="ARBA00007626"/>
    </source>
</evidence>
<comment type="similarity">
    <text evidence="1">Belongs to the PPR family. P subfamily.</text>
</comment>
<dbReference type="Proteomes" id="UP001412067">
    <property type="component" value="Unassembled WGS sequence"/>
</dbReference>
<dbReference type="InterPro" id="IPR011990">
    <property type="entry name" value="TPR-like_helical_dom_sf"/>
</dbReference>
<evidence type="ECO:0000313" key="5">
    <source>
        <dbReference type="Proteomes" id="UP001412067"/>
    </source>
</evidence>
<evidence type="ECO:0000256" key="3">
    <source>
        <dbReference type="PROSITE-ProRule" id="PRU00708"/>
    </source>
</evidence>
<evidence type="ECO:0008006" key="6">
    <source>
        <dbReference type="Google" id="ProtNLM"/>
    </source>
</evidence>